<dbReference type="Pfam" id="PF02637">
    <property type="entry name" value="GatB_Yqey"/>
    <property type="match status" value="1"/>
</dbReference>
<name>A0A830G1S8_9EURY</name>
<dbReference type="GO" id="GO:0050567">
    <property type="term" value="F:glutaminyl-tRNA synthase (glutamine-hydrolyzing) activity"/>
    <property type="evidence" value="ECO:0007669"/>
    <property type="project" value="UniProtKB-UniRule"/>
</dbReference>
<dbReference type="AlphaFoldDB" id="A0A830G1S8"/>
<dbReference type="InterPro" id="IPR006075">
    <property type="entry name" value="Asn/Gln-tRNA_Trfase_suB/E_cat"/>
</dbReference>
<evidence type="ECO:0000256" key="7">
    <source>
        <dbReference type="ARBA" id="ARBA00022917"/>
    </source>
</evidence>
<dbReference type="EMBL" id="JAGGKO010000004">
    <property type="protein sequence ID" value="MBP1955329.1"/>
    <property type="molecule type" value="Genomic_DNA"/>
</dbReference>
<evidence type="ECO:0000256" key="6">
    <source>
        <dbReference type="ARBA" id="ARBA00022840"/>
    </source>
</evidence>
<accession>A0A830G1S8</accession>
<dbReference type="PANTHER" id="PTHR11659:SF0">
    <property type="entry name" value="GLUTAMYL-TRNA(GLN) AMIDOTRANSFERASE SUBUNIT B, MITOCHONDRIAL"/>
    <property type="match status" value="1"/>
</dbReference>
<evidence type="ECO:0000256" key="10">
    <source>
        <dbReference type="ARBA" id="ARBA00047913"/>
    </source>
</evidence>
<dbReference type="Proteomes" id="UP000614609">
    <property type="component" value="Unassembled WGS sequence"/>
</dbReference>
<dbReference type="GO" id="GO:0070681">
    <property type="term" value="P:glutaminyl-tRNAGln biosynthesis via transamidation"/>
    <property type="evidence" value="ECO:0007669"/>
    <property type="project" value="TreeGrafter"/>
</dbReference>
<sequence>MSTQAATEDLAAVIGLEVHVQLETDTKIFCGCSTDAADAEPNTHTCPTCLGLPGALPVLNEGAVEAAVRLGKALHADIPERTTFHRKNYFYPDLPKGFQLTQYDAPICQDGELEVRVEDRRRDIGITRAHLEEDPGSLQHVGGSIDTADYTKVDYNRAGTPLVEIVTEPDFRSPDETRAFLAKLEEVLEYLGIYDAERDGSLRVDANISMVSADDLAGEVDDAVLAEANRTEVKNISSHKGAQQALAYEVTRQRNAIQRGREVEQETRHWDESRGITVSMRSKEAEKDYRYFEEADLPPLEVSDWKERLEIPELPDARRERFREEYDLSEEAASKLTSTKEVADFFEEIAREYDPDLAATWVADNLLGELNYRDMAVTDLEGRFDEFTRLVELVAEDEITEKNAREVVLRGMLDEGETPDDIVEAEDLGKTSGDEVQAAVEAAIAENPDAVADYEDGDEGAINFLVGQVMQKTGGSADPGQVNGLLREELDE</sequence>
<evidence type="ECO:0000256" key="3">
    <source>
        <dbReference type="ARBA" id="ARBA00016923"/>
    </source>
</evidence>
<protein>
    <recommendedName>
        <fullName evidence="3 11">Aspartyl/glutamyl-tRNA(Asn/Gln) amidotransferase subunit B</fullName>
        <shortName evidence="11">Asp/Glu-ADT subunit B</shortName>
        <ecNumber evidence="11">6.3.5.-</ecNumber>
    </recommendedName>
</protein>
<gene>
    <name evidence="11" type="primary">gatB</name>
    <name evidence="14" type="ORF">GCM10009017_21840</name>
    <name evidence="15" type="ORF">J2752_002252</name>
</gene>
<dbReference type="SMART" id="SM00845">
    <property type="entry name" value="GatB_Yqey"/>
    <property type="match status" value="1"/>
</dbReference>
<feature type="domain" description="Asn/Gln amidotransferase" evidence="13">
    <location>
        <begin position="344"/>
        <end position="490"/>
    </location>
</feature>
<dbReference type="OrthoDB" id="52755at2157"/>
<dbReference type="NCBIfam" id="TIGR00133">
    <property type="entry name" value="gatB"/>
    <property type="match status" value="1"/>
</dbReference>
<dbReference type="SUPFAM" id="SSF55931">
    <property type="entry name" value="Glutamine synthetase/guanido kinase"/>
    <property type="match status" value="1"/>
</dbReference>
<dbReference type="InterPro" id="IPR023168">
    <property type="entry name" value="GatB_Yqey_C_2"/>
</dbReference>
<comment type="similarity">
    <text evidence="1 11">Belongs to the GatB/GatE family. GatB subfamily.</text>
</comment>
<dbReference type="InterPro" id="IPR004413">
    <property type="entry name" value="GatB"/>
</dbReference>
<evidence type="ECO:0000313" key="16">
    <source>
        <dbReference type="Proteomes" id="UP000614609"/>
    </source>
</evidence>
<dbReference type="NCBIfam" id="NF004012">
    <property type="entry name" value="PRK05477.1-2"/>
    <property type="match status" value="1"/>
</dbReference>
<evidence type="ECO:0000256" key="9">
    <source>
        <dbReference type="ARBA" id="ARBA00047380"/>
    </source>
</evidence>
<dbReference type="Gene3D" id="1.10.150.380">
    <property type="entry name" value="GatB domain, N-terminal subdomain"/>
    <property type="match status" value="1"/>
</dbReference>
<dbReference type="GO" id="GO:0006412">
    <property type="term" value="P:translation"/>
    <property type="evidence" value="ECO:0007669"/>
    <property type="project" value="UniProtKB-UniRule"/>
</dbReference>
<keyword evidence="4 11" id="KW-0436">Ligase</keyword>
<comment type="subunit">
    <text evidence="2 11">Heterotrimer of A, B and C subunits.</text>
</comment>
<evidence type="ECO:0000256" key="4">
    <source>
        <dbReference type="ARBA" id="ARBA00022598"/>
    </source>
</evidence>
<dbReference type="NCBIfam" id="NF004014">
    <property type="entry name" value="PRK05477.1-4"/>
    <property type="match status" value="1"/>
</dbReference>
<dbReference type="RefSeq" id="WP_188872649.1">
    <property type="nucleotide sequence ID" value="NZ_BMOO01000005.1"/>
</dbReference>
<evidence type="ECO:0000256" key="11">
    <source>
        <dbReference type="HAMAP-Rule" id="MF_00121"/>
    </source>
</evidence>
<dbReference type="FunFam" id="1.10.150.380:FF:000001">
    <property type="entry name" value="Aspartyl/glutamyl-tRNA(Asn/Gln) amidotransferase subunit B"/>
    <property type="match status" value="1"/>
</dbReference>
<dbReference type="Gene3D" id="1.10.10.410">
    <property type="match status" value="1"/>
</dbReference>
<dbReference type="GO" id="GO:0016740">
    <property type="term" value="F:transferase activity"/>
    <property type="evidence" value="ECO:0007669"/>
    <property type="project" value="UniProtKB-KW"/>
</dbReference>
<evidence type="ECO:0000259" key="13">
    <source>
        <dbReference type="SMART" id="SM00845"/>
    </source>
</evidence>
<keyword evidence="6 11" id="KW-0067">ATP-binding</keyword>
<dbReference type="InterPro" id="IPR042114">
    <property type="entry name" value="GatB_C_1"/>
</dbReference>
<keyword evidence="7 11" id="KW-0648">Protein biosynthesis</keyword>
<dbReference type="GO" id="GO:0005524">
    <property type="term" value="F:ATP binding"/>
    <property type="evidence" value="ECO:0007669"/>
    <property type="project" value="UniProtKB-KW"/>
</dbReference>
<dbReference type="EC" id="6.3.5.-" evidence="11"/>
<dbReference type="HAMAP" id="MF_00121">
    <property type="entry name" value="GatB"/>
    <property type="match status" value="1"/>
</dbReference>
<dbReference type="InterPro" id="IPR014746">
    <property type="entry name" value="Gln_synth/guanido_kin_cat_dom"/>
</dbReference>
<dbReference type="PANTHER" id="PTHR11659">
    <property type="entry name" value="GLUTAMYL-TRNA GLN AMIDOTRANSFERASE SUBUNIT B MITOCHONDRIAL AND PROKARYOTIC PET112-RELATED"/>
    <property type="match status" value="1"/>
</dbReference>
<feature type="region of interest" description="Disordered" evidence="12">
    <location>
        <begin position="473"/>
        <end position="492"/>
    </location>
</feature>
<reference evidence="14" key="1">
    <citation type="journal article" date="2014" name="Int. J. Syst. Evol. Microbiol.">
        <title>Complete genome sequence of Corynebacterium casei LMG S-19264T (=DSM 44701T), isolated from a smear-ripened cheese.</title>
        <authorList>
            <consortium name="US DOE Joint Genome Institute (JGI-PGF)"/>
            <person name="Walter F."/>
            <person name="Albersmeier A."/>
            <person name="Kalinowski J."/>
            <person name="Ruckert C."/>
        </authorList>
    </citation>
    <scope>NUCLEOTIDE SEQUENCE</scope>
    <source>
        <strain evidence="14">JCM 16108</strain>
    </source>
</reference>
<proteinExistence type="inferred from homology"/>
<reference evidence="14" key="2">
    <citation type="submission" date="2020-09" db="EMBL/GenBank/DDBJ databases">
        <authorList>
            <person name="Sun Q."/>
            <person name="Ohkuma M."/>
        </authorList>
    </citation>
    <scope>NUCLEOTIDE SEQUENCE</scope>
    <source>
        <strain evidence="14">JCM 16108</strain>
    </source>
</reference>
<reference evidence="15" key="3">
    <citation type="submission" date="2021-03" db="EMBL/GenBank/DDBJ databases">
        <title>Genomic Encyclopedia of Type Strains, Phase IV (KMG-IV): sequencing the most valuable type-strain genomes for metagenomic binning, comparative biology and taxonomic classification.</title>
        <authorList>
            <person name="Goeker M."/>
        </authorList>
    </citation>
    <scope>NUCLEOTIDE SEQUENCE</scope>
    <source>
        <strain evidence="15">DSM 22443</strain>
    </source>
</reference>
<evidence type="ECO:0000256" key="2">
    <source>
        <dbReference type="ARBA" id="ARBA00011123"/>
    </source>
</evidence>
<dbReference type="Pfam" id="PF02934">
    <property type="entry name" value="GatB_N"/>
    <property type="match status" value="1"/>
</dbReference>
<dbReference type="InterPro" id="IPR003789">
    <property type="entry name" value="Asn/Gln_tRNA_amidoTrase-B-like"/>
</dbReference>
<keyword evidence="16" id="KW-1185">Reference proteome</keyword>
<comment type="function">
    <text evidence="8 11">Allows the formation of correctly charged Asn-tRNA(Asn) or Gln-tRNA(Gln) through the transamidation of misacylated Asp-tRNA(Asn) or Glu-tRNA(Gln) in organisms which lack either or both of asparaginyl-tRNA or glutaminyl-tRNA synthetases. The reaction takes place in the presence of glutamine and ATP through an activated phospho-Asp-tRNA(Asn) or phospho-Glu-tRNA(Gln).</text>
</comment>
<dbReference type="FunFam" id="1.10.10.410:FF:000001">
    <property type="entry name" value="Aspartyl/glutamyl-tRNA(Asn/Gln) amidotransferase subunit B"/>
    <property type="match status" value="1"/>
</dbReference>
<dbReference type="Proteomes" id="UP000765891">
    <property type="component" value="Unassembled WGS sequence"/>
</dbReference>
<evidence type="ECO:0000256" key="5">
    <source>
        <dbReference type="ARBA" id="ARBA00022741"/>
    </source>
</evidence>
<evidence type="ECO:0000256" key="8">
    <source>
        <dbReference type="ARBA" id="ARBA00024799"/>
    </source>
</evidence>
<comment type="caution">
    <text evidence="14">The sequence shown here is derived from an EMBL/GenBank/DDBJ whole genome shotgun (WGS) entry which is preliminary data.</text>
</comment>
<comment type="catalytic activity">
    <reaction evidence="9 11">
        <text>L-aspartyl-tRNA(Asn) + L-glutamine + ATP + H2O = L-asparaginyl-tRNA(Asn) + L-glutamate + ADP + phosphate + 2 H(+)</text>
        <dbReference type="Rhea" id="RHEA:14513"/>
        <dbReference type="Rhea" id="RHEA-COMP:9674"/>
        <dbReference type="Rhea" id="RHEA-COMP:9677"/>
        <dbReference type="ChEBI" id="CHEBI:15377"/>
        <dbReference type="ChEBI" id="CHEBI:15378"/>
        <dbReference type="ChEBI" id="CHEBI:29985"/>
        <dbReference type="ChEBI" id="CHEBI:30616"/>
        <dbReference type="ChEBI" id="CHEBI:43474"/>
        <dbReference type="ChEBI" id="CHEBI:58359"/>
        <dbReference type="ChEBI" id="CHEBI:78515"/>
        <dbReference type="ChEBI" id="CHEBI:78516"/>
        <dbReference type="ChEBI" id="CHEBI:456216"/>
    </reaction>
</comment>
<evidence type="ECO:0000313" key="15">
    <source>
        <dbReference type="EMBL" id="MBP1955329.1"/>
    </source>
</evidence>
<keyword evidence="14" id="KW-0808">Transferase</keyword>
<evidence type="ECO:0000256" key="1">
    <source>
        <dbReference type="ARBA" id="ARBA00005306"/>
    </source>
</evidence>
<keyword evidence="5 11" id="KW-0547">Nucleotide-binding</keyword>
<comment type="catalytic activity">
    <reaction evidence="10 11">
        <text>L-glutamyl-tRNA(Gln) + L-glutamine + ATP + H2O = L-glutaminyl-tRNA(Gln) + L-glutamate + ADP + phosphate + H(+)</text>
        <dbReference type="Rhea" id="RHEA:17521"/>
        <dbReference type="Rhea" id="RHEA-COMP:9681"/>
        <dbReference type="Rhea" id="RHEA-COMP:9684"/>
        <dbReference type="ChEBI" id="CHEBI:15377"/>
        <dbReference type="ChEBI" id="CHEBI:15378"/>
        <dbReference type="ChEBI" id="CHEBI:29985"/>
        <dbReference type="ChEBI" id="CHEBI:30616"/>
        <dbReference type="ChEBI" id="CHEBI:43474"/>
        <dbReference type="ChEBI" id="CHEBI:58359"/>
        <dbReference type="ChEBI" id="CHEBI:78520"/>
        <dbReference type="ChEBI" id="CHEBI:78521"/>
        <dbReference type="ChEBI" id="CHEBI:456216"/>
    </reaction>
</comment>
<dbReference type="SUPFAM" id="SSF89095">
    <property type="entry name" value="GatB/YqeY motif"/>
    <property type="match status" value="1"/>
</dbReference>
<dbReference type="PROSITE" id="PS01234">
    <property type="entry name" value="GATB"/>
    <property type="match status" value="1"/>
</dbReference>
<dbReference type="InterPro" id="IPR017958">
    <property type="entry name" value="Gln-tRNA_amidoTrfase_suB_CS"/>
</dbReference>
<evidence type="ECO:0000256" key="12">
    <source>
        <dbReference type="SAM" id="MobiDB-lite"/>
    </source>
</evidence>
<dbReference type="EMBL" id="BMOO01000005">
    <property type="protein sequence ID" value="GGM71511.1"/>
    <property type="molecule type" value="Genomic_DNA"/>
</dbReference>
<dbReference type="InterPro" id="IPR018027">
    <property type="entry name" value="Asn/Gln_amidotransferase"/>
</dbReference>
<evidence type="ECO:0000313" key="14">
    <source>
        <dbReference type="EMBL" id="GGM71511.1"/>
    </source>
</evidence>
<dbReference type="InterPro" id="IPR017959">
    <property type="entry name" value="Asn/Gln-tRNA_amidoTrfase_suB/E"/>
</dbReference>
<organism evidence="14 16">
    <name type="scientific">Halarchaeum rubridurum</name>
    <dbReference type="NCBI Taxonomy" id="489911"/>
    <lineage>
        <taxon>Archaea</taxon>
        <taxon>Methanobacteriati</taxon>
        <taxon>Methanobacteriota</taxon>
        <taxon>Stenosarchaea group</taxon>
        <taxon>Halobacteria</taxon>
        <taxon>Halobacteriales</taxon>
        <taxon>Halobacteriaceae</taxon>
    </lineage>
</organism>